<dbReference type="WBParaSite" id="L893_g29548.t1">
    <property type="protein sequence ID" value="L893_g29548.t1"/>
    <property type="gene ID" value="L893_g29548"/>
</dbReference>
<reference evidence="4" key="1">
    <citation type="submission" date="2016-11" db="UniProtKB">
        <authorList>
            <consortium name="WormBaseParasite"/>
        </authorList>
    </citation>
    <scope>IDENTIFICATION</scope>
</reference>
<keyword evidence="1" id="KW-0547">Nucleotide-binding</keyword>
<name>A0A1I7ZTU5_9BILA</name>
<dbReference type="Proteomes" id="UP000095287">
    <property type="component" value="Unplaced"/>
</dbReference>
<dbReference type="GO" id="GO:0005525">
    <property type="term" value="F:GTP binding"/>
    <property type="evidence" value="ECO:0007669"/>
    <property type="project" value="UniProtKB-KW"/>
</dbReference>
<dbReference type="PRINTS" id="PR00449">
    <property type="entry name" value="RASTRNSFRMNG"/>
</dbReference>
<dbReference type="InterPro" id="IPR050227">
    <property type="entry name" value="Rab"/>
</dbReference>
<dbReference type="InterPro" id="IPR027417">
    <property type="entry name" value="P-loop_NTPase"/>
</dbReference>
<proteinExistence type="predicted"/>
<dbReference type="PANTHER" id="PTHR47977">
    <property type="entry name" value="RAS-RELATED PROTEIN RAB"/>
    <property type="match status" value="1"/>
</dbReference>
<dbReference type="Gene3D" id="3.40.50.300">
    <property type="entry name" value="P-loop containing nucleotide triphosphate hydrolases"/>
    <property type="match status" value="1"/>
</dbReference>
<evidence type="ECO:0000256" key="2">
    <source>
        <dbReference type="ARBA" id="ARBA00023134"/>
    </source>
</evidence>
<dbReference type="Pfam" id="PF00071">
    <property type="entry name" value="Ras"/>
    <property type="match status" value="1"/>
</dbReference>
<evidence type="ECO:0000313" key="3">
    <source>
        <dbReference type="Proteomes" id="UP000095287"/>
    </source>
</evidence>
<keyword evidence="3" id="KW-1185">Reference proteome</keyword>
<dbReference type="SUPFAM" id="SSF52540">
    <property type="entry name" value="P-loop containing nucleoside triphosphate hydrolases"/>
    <property type="match status" value="1"/>
</dbReference>
<evidence type="ECO:0000313" key="4">
    <source>
        <dbReference type="WBParaSite" id="L893_g29548.t1"/>
    </source>
</evidence>
<protein>
    <submittedName>
        <fullName evidence="4">Ras-related and estrogen-regulated growth inhibitor</fullName>
    </submittedName>
</protein>
<accession>A0A1I7ZTU5</accession>
<dbReference type="SMART" id="SM00175">
    <property type="entry name" value="RAB"/>
    <property type="match status" value="1"/>
</dbReference>
<organism evidence="3 4">
    <name type="scientific">Steinernema glaseri</name>
    <dbReference type="NCBI Taxonomy" id="37863"/>
    <lineage>
        <taxon>Eukaryota</taxon>
        <taxon>Metazoa</taxon>
        <taxon>Ecdysozoa</taxon>
        <taxon>Nematoda</taxon>
        <taxon>Chromadorea</taxon>
        <taxon>Rhabditida</taxon>
        <taxon>Tylenchina</taxon>
        <taxon>Panagrolaimomorpha</taxon>
        <taxon>Strongyloidoidea</taxon>
        <taxon>Steinernematidae</taxon>
        <taxon>Steinernema</taxon>
    </lineage>
</organism>
<dbReference type="AlphaFoldDB" id="A0A1I7ZTU5"/>
<evidence type="ECO:0000256" key="1">
    <source>
        <dbReference type="ARBA" id="ARBA00022741"/>
    </source>
</evidence>
<dbReference type="PROSITE" id="PS51419">
    <property type="entry name" value="RAB"/>
    <property type="match status" value="1"/>
</dbReference>
<sequence length="259" mass="29712">MTSAGQEHCVHSITEEQPQEHCVHSITEEQPQFTQFRIKLAVVGDELVGKTSFIRRLVHNTFEAPSTSKPPSFRQVIFKPLEDEKTKIELLDCDYSWLSEYVEHVKLKRSAPPEQRKDGKYVEFIDTNGVFVLYDVCAPNTLRRAQEIVRDLNMLVSPDCEVFLIATKTDQRGTEMAKIDFKTGEQVAERLGYSLFETSARSGTGCNRALSEMVWKIKDRRDEVRQYVAPSDSAYKNPVDEETEEKTVASIFWTIFSCQ</sequence>
<keyword evidence="2" id="KW-0342">GTP-binding</keyword>
<dbReference type="GO" id="GO:0003924">
    <property type="term" value="F:GTPase activity"/>
    <property type="evidence" value="ECO:0007669"/>
    <property type="project" value="InterPro"/>
</dbReference>
<dbReference type="InterPro" id="IPR001806">
    <property type="entry name" value="Small_GTPase"/>
</dbReference>